<dbReference type="Pfam" id="PF02297">
    <property type="entry name" value="COX6B"/>
    <property type="match status" value="1"/>
</dbReference>
<evidence type="ECO:0000256" key="1">
    <source>
        <dbReference type="ARBA" id="ARBA00004173"/>
    </source>
</evidence>
<keyword evidence="3" id="KW-0496">Mitochondrion</keyword>
<comment type="similarity">
    <text evidence="2">Belongs to the cytochrome c oxidase subunit 6B family.</text>
</comment>
<comment type="subcellular location">
    <subcellularLocation>
        <location evidence="1">Mitochondrion</location>
    </subcellularLocation>
</comment>
<dbReference type="CDD" id="cd00926">
    <property type="entry name" value="Cyt_c_Oxidase_VIb"/>
    <property type="match status" value="1"/>
</dbReference>
<name>A0A077WXN8_9FUNG</name>
<dbReference type="InterPro" id="IPR036549">
    <property type="entry name" value="CX6/COA6-like_sf"/>
</dbReference>
<dbReference type="InterPro" id="IPR003213">
    <property type="entry name" value="Cyt_c_oxidase_su6B"/>
</dbReference>
<dbReference type="GO" id="GO:0045277">
    <property type="term" value="C:respiratory chain complex IV"/>
    <property type="evidence" value="ECO:0007669"/>
    <property type="project" value="InterPro"/>
</dbReference>
<protein>
    <recommendedName>
        <fullName evidence="5">Cytochrome c oxidase subunit 12, mitochondrial</fullName>
    </recommendedName>
    <alternativeName>
        <fullName evidence="6">Cytochrome c oxidase polypeptide VIb</fullName>
    </alternativeName>
</protein>
<dbReference type="SUPFAM" id="SSF47694">
    <property type="entry name" value="Cytochrome c oxidase subunit h"/>
    <property type="match status" value="1"/>
</dbReference>
<organism evidence="7">
    <name type="scientific">Lichtheimia ramosa</name>
    <dbReference type="NCBI Taxonomy" id="688394"/>
    <lineage>
        <taxon>Eukaryota</taxon>
        <taxon>Fungi</taxon>
        <taxon>Fungi incertae sedis</taxon>
        <taxon>Mucoromycota</taxon>
        <taxon>Mucoromycotina</taxon>
        <taxon>Mucoromycetes</taxon>
        <taxon>Mucorales</taxon>
        <taxon>Lichtheimiaceae</taxon>
        <taxon>Lichtheimia</taxon>
    </lineage>
</organism>
<reference evidence="7" key="1">
    <citation type="journal article" date="2014" name="Genome Announc.">
        <title>De novo whole-genome sequence and genome annotation of Lichtheimia ramosa.</title>
        <authorList>
            <person name="Linde J."/>
            <person name="Schwartze V."/>
            <person name="Binder U."/>
            <person name="Lass-Florl C."/>
            <person name="Voigt K."/>
            <person name="Horn F."/>
        </authorList>
    </citation>
    <scope>NUCLEOTIDE SEQUENCE</scope>
    <source>
        <strain evidence="7">JMRC FSU:6197</strain>
    </source>
</reference>
<dbReference type="AlphaFoldDB" id="A0A077WXN8"/>
<dbReference type="GO" id="GO:0005739">
    <property type="term" value="C:mitochondrion"/>
    <property type="evidence" value="ECO:0007669"/>
    <property type="project" value="UniProtKB-SubCell"/>
</dbReference>
<accession>A0A077WXN8</accession>
<evidence type="ECO:0000256" key="5">
    <source>
        <dbReference type="ARBA" id="ARBA00074891"/>
    </source>
</evidence>
<sequence>MSEADAKLKLRTAAFDARFPNTNQTKQFHLRVTRLCYISCWQNYVDYYKCVNARGEDFEPCKQFYRAFHSLCPNEWIEKWDTEREEGTNPSNFSIS</sequence>
<dbReference type="EMBL" id="LK023350">
    <property type="protein sequence ID" value="CDS11818.1"/>
    <property type="molecule type" value="Genomic_DNA"/>
</dbReference>
<dbReference type="PANTHER" id="PTHR11387">
    <property type="entry name" value="CYTOCHROME C OXIDASE SUBUNIT 6B"/>
    <property type="match status" value="1"/>
</dbReference>
<dbReference type="FunFam" id="1.10.10.140:FF:000001">
    <property type="entry name" value="Cytochrome c oxidase subunit 6B1"/>
    <property type="match status" value="1"/>
</dbReference>
<evidence type="ECO:0000256" key="2">
    <source>
        <dbReference type="ARBA" id="ARBA00006425"/>
    </source>
</evidence>
<gene>
    <name evidence="7" type="ORF">LRAMOSA11462</name>
</gene>
<keyword evidence="4" id="KW-1015">Disulfide bond</keyword>
<evidence type="ECO:0000313" key="7">
    <source>
        <dbReference type="EMBL" id="CDS11818.1"/>
    </source>
</evidence>
<dbReference type="PROSITE" id="PS51808">
    <property type="entry name" value="CHCH"/>
    <property type="match status" value="1"/>
</dbReference>
<evidence type="ECO:0000256" key="4">
    <source>
        <dbReference type="ARBA" id="ARBA00023157"/>
    </source>
</evidence>
<evidence type="ECO:0000256" key="6">
    <source>
        <dbReference type="ARBA" id="ARBA00082359"/>
    </source>
</evidence>
<evidence type="ECO:0000256" key="3">
    <source>
        <dbReference type="ARBA" id="ARBA00023128"/>
    </source>
</evidence>
<dbReference type="Gene3D" id="1.10.10.140">
    <property type="entry name" value="Cytochrome c oxidase, subunit VIb"/>
    <property type="match status" value="1"/>
</dbReference>
<dbReference type="OrthoDB" id="1107506at2759"/>
<dbReference type="InterPro" id="IPR048280">
    <property type="entry name" value="COX6B-like"/>
</dbReference>
<proteinExistence type="inferred from homology"/>